<accession>A0ABW9AGZ2</accession>
<gene>
    <name evidence="2" type="ORF">PQR62_24795</name>
</gene>
<dbReference type="Proteomes" id="UP001629246">
    <property type="component" value="Unassembled WGS sequence"/>
</dbReference>
<name>A0ABW9AGZ2_9BURK</name>
<evidence type="ECO:0000259" key="1">
    <source>
        <dbReference type="Pfam" id="PF10106"/>
    </source>
</evidence>
<sequence>KGKLELQAQSDAMELTALKDIQIASVDGKLVLSSTKEVWIGAGGSYLRITPSGIENVTPGDINERCVFWSVTGAGGMNVPLPTFPESRLDMPASQSISL</sequence>
<dbReference type="InterPro" id="IPR018769">
    <property type="entry name" value="VgrG2_DUF2345"/>
</dbReference>
<dbReference type="EMBL" id="JAQQFM010000016">
    <property type="protein sequence ID" value="MFL9927514.1"/>
    <property type="molecule type" value="Genomic_DNA"/>
</dbReference>
<protein>
    <submittedName>
        <fullName evidence="2">DUF2345 domain-containing protein</fullName>
    </submittedName>
</protein>
<feature type="domain" description="DUF2345" evidence="1">
    <location>
        <begin position="1"/>
        <end position="74"/>
    </location>
</feature>
<comment type="caution">
    <text evidence="2">The sequence shown here is derived from an EMBL/GenBank/DDBJ whole genome shotgun (WGS) entry which is preliminary data.</text>
</comment>
<keyword evidence="3" id="KW-1185">Reference proteome</keyword>
<evidence type="ECO:0000313" key="3">
    <source>
        <dbReference type="Proteomes" id="UP001629246"/>
    </source>
</evidence>
<dbReference type="Pfam" id="PF10106">
    <property type="entry name" value="DUF2345"/>
    <property type="match status" value="1"/>
</dbReference>
<dbReference type="RefSeq" id="WP_408160748.1">
    <property type="nucleotide sequence ID" value="NZ_JAQQFM010000016.1"/>
</dbReference>
<evidence type="ECO:0000313" key="2">
    <source>
        <dbReference type="EMBL" id="MFL9927514.1"/>
    </source>
</evidence>
<feature type="non-terminal residue" evidence="2">
    <location>
        <position position="1"/>
    </location>
</feature>
<organism evidence="2 3">
    <name type="scientific">Herbaspirillum lusitanum</name>
    <dbReference type="NCBI Taxonomy" id="213312"/>
    <lineage>
        <taxon>Bacteria</taxon>
        <taxon>Pseudomonadati</taxon>
        <taxon>Pseudomonadota</taxon>
        <taxon>Betaproteobacteria</taxon>
        <taxon>Burkholderiales</taxon>
        <taxon>Oxalobacteraceae</taxon>
        <taxon>Herbaspirillum</taxon>
    </lineage>
</organism>
<reference evidence="2 3" key="1">
    <citation type="journal article" date="2024" name="Chem. Sci.">
        <title>Discovery of megapolipeptins by genome mining of a Burkholderiales bacteria collection.</title>
        <authorList>
            <person name="Paulo B.S."/>
            <person name="Recchia M.J.J."/>
            <person name="Lee S."/>
            <person name="Fergusson C.H."/>
            <person name="Romanowski S.B."/>
            <person name="Hernandez A."/>
            <person name="Krull N."/>
            <person name="Liu D.Y."/>
            <person name="Cavanagh H."/>
            <person name="Bos A."/>
            <person name="Gray C.A."/>
            <person name="Murphy B.T."/>
            <person name="Linington R.G."/>
            <person name="Eustaquio A.S."/>
        </authorList>
    </citation>
    <scope>NUCLEOTIDE SEQUENCE [LARGE SCALE GENOMIC DNA]</scope>
    <source>
        <strain evidence="2 3">RL21-008-BIB-A</strain>
    </source>
</reference>
<proteinExistence type="predicted"/>